<dbReference type="EMBL" id="CM046503">
    <property type="protein sequence ID" value="KAI8683416.1"/>
    <property type="molecule type" value="Genomic_DNA"/>
</dbReference>
<keyword evidence="2" id="KW-1185">Reference proteome</keyword>
<organism evidence="1 2">
    <name type="scientific">Fusarium keratoplasticum</name>
    <dbReference type="NCBI Taxonomy" id="1328300"/>
    <lineage>
        <taxon>Eukaryota</taxon>
        <taxon>Fungi</taxon>
        <taxon>Dikarya</taxon>
        <taxon>Ascomycota</taxon>
        <taxon>Pezizomycotina</taxon>
        <taxon>Sordariomycetes</taxon>
        <taxon>Hypocreomycetidae</taxon>
        <taxon>Hypocreales</taxon>
        <taxon>Nectriaceae</taxon>
        <taxon>Fusarium</taxon>
        <taxon>Fusarium solani species complex</taxon>
    </lineage>
</organism>
<protein>
    <submittedName>
        <fullName evidence="1">Uncharacterized protein</fullName>
    </submittedName>
</protein>
<sequence length="420" mass="45323">MTFFHYLINRQGGTAPEQGVNPSELSSELTNTISTTSDVLGPSPVVTSTTGSETLTSTTLAAGNDPAAPPTAVTATTDTASPVATNDSNKQTDGLGAGVVAGVAIGCLAGGLLIGITLGWFLRRAMRRSKHRKRGHGGEERAKILSQPKDDVPVALEPLGKKMKLENVILQPAPDQTILSDLGRLEDIIRQHVEAVYHSGPVDVKVVKLAHALTALGISNSSSGFDAETVAGWCLQPGTRRGALQHVISYVLFRSIDWNSPGPLTLLPKPAVGFLNSIRPVGEYRDNFDVMSFAWTRWRTLSALFLHPDPHERTPLELSEPDVQDQAEAVAKALDSVLHFFVAPDQESRRKQLDHLHVMIIDAAKLGYVLFSHTSDWRFIYKDESGKGGAVVCVGLEKLSGRDGRRLGSPQRIAEPRLLS</sequence>
<accession>A0ACC0RBT0</accession>
<name>A0ACC0RBT0_9HYPO</name>
<dbReference type="Proteomes" id="UP001065298">
    <property type="component" value="Chromosome 1"/>
</dbReference>
<evidence type="ECO:0000313" key="1">
    <source>
        <dbReference type="EMBL" id="KAI8683416.1"/>
    </source>
</evidence>
<evidence type="ECO:0000313" key="2">
    <source>
        <dbReference type="Proteomes" id="UP001065298"/>
    </source>
</evidence>
<comment type="caution">
    <text evidence="1">The sequence shown here is derived from an EMBL/GenBank/DDBJ whole genome shotgun (WGS) entry which is preliminary data.</text>
</comment>
<gene>
    <name evidence="1" type="ORF">NCS57_00005800</name>
</gene>
<reference evidence="1" key="1">
    <citation type="submission" date="2022-06" db="EMBL/GenBank/DDBJ databases">
        <title>Fusarium solani species complex genomes reveal bases of compartmentalisation and animal pathogenesis.</title>
        <authorList>
            <person name="Tsai I.J."/>
        </authorList>
    </citation>
    <scope>NUCLEOTIDE SEQUENCE</scope>
    <source>
        <strain evidence="1">Fu6.1</strain>
    </source>
</reference>
<proteinExistence type="predicted"/>